<dbReference type="InterPro" id="IPR017853">
    <property type="entry name" value="GH"/>
</dbReference>
<sequence length="703" mass="78318">MGASIVAACLLSGSAVRAQSVIFPQEKQAGLAALTVGQGTYTLQNELLKAQFSVQNRHLRFEGCEQLGLLPGTELFTIRLADGRDIPASALTLKEVRQVDLTPVEGAAKGALKLNGKAVEATFAHADFTLVWRAVLRDGSHYLRTELELTAQKDLDMRGILAMNYSFDNRFGKELPQVVGNTRGAVIASDKIFAGLETPMGINTVASAPTVDTSLLQGFWSRQTTLQAGKTWSVGAVVGIVAPDQARRSFLAYSERERAVPWRPMPVYISWYELNIDRNNSEDYSGNMNIGQCVDVVKHWNKDFFKKYKKGVKAFVFDDGWDEYGLWTFSKNFPNGFQEIDHLARKMGSGIGAWLGPVGGYGQSGTYRRNYWKDKGGMQLSNPAYYKVFLDACTNMIQSYDFRFFKFDGISAQASAVGPDAGARGDENAEAILNIEREVRKIKPDIFLNTTVGTWASPFWFQFTDAVWRQVADYAEIGDQGSDRERWITYRDHLVYQNFVQNSPLCPINTLMTHGFILSKWGAVSKDMDYDGIVRELRCAFACGSGMVELYNDYELMNQINKGALWKDLAECIDWQEANADVLPDIHWVGGHPWDGKKANVYGWAAWNAKKAVLTLRNPAAYEQTITLTLREALDIPAYVKTAVTWTNGFEQAVLPGLMMNEPVDIDQPLTLTLPASSVFVFNGIDGAARDADRRFGQTTQAY</sequence>
<dbReference type="AlphaFoldDB" id="J9H9D8"/>
<proteinExistence type="predicted"/>
<dbReference type="Gene3D" id="3.20.20.70">
    <property type="entry name" value="Aldolase class I"/>
    <property type="match status" value="1"/>
</dbReference>
<protein>
    <submittedName>
        <fullName evidence="1">Enterotoxin</fullName>
    </submittedName>
</protein>
<dbReference type="SUPFAM" id="SSF51445">
    <property type="entry name" value="(Trans)glycosidases"/>
    <property type="match status" value="1"/>
</dbReference>
<gene>
    <name evidence="1" type="ORF">EVA_00186</name>
</gene>
<accession>J9H9D8</accession>
<organism evidence="1">
    <name type="scientific">gut metagenome</name>
    <dbReference type="NCBI Taxonomy" id="749906"/>
    <lineage>
        <taxon>unclassified sequences</taxon>
        <taxon>metagenomes</taxon>
        <taxon>organismal metagenomes</taxon>
    </lineage>
</organism>
<name>J9H9D8_9ZZZZ</name>
<dbReference type="EMBL" id="AMCI01000004">
    <property type="protein sequence ID" value="EJX11155.1"/>
    <property type="molecule type" value="Genomic_DNA"/>
</dbReference>
<dbReference type="InterPro" id="IPR013785">
    <property type="entry name" value="Aldolase_TIM"/>
</dbReference>
<comment type="caution">
    <text evidence="1">The sequence shown here is derived from an EMBL/GenBank/DDBJ whole genome shotgun (WGS) entry which is preliminary data.</text>
</comment>
<evidence type="ECO:0000313" key="1">
    <source>
        <dbReference type="EMBL" id="EJX11155.1"/>
    </source>
</evidence>
<reference evidence="1" key="1">
    <citation type="journal article" date="2012" name="PLoS ONE">
        <title>Gene sets for utilization of primary and secondary nutrition supplies in the distal gut of endangered iberian lynx.</title>
        <authorList>
            <person name="Alcaide M."/>
            <person name="Messina E."/>
            <person name="Richter M."/>
            <person name="Bargiela R."/>
            <person name="Peplies J."/>
            <person name="Huws S.A."/>
            <person name="Newbold C.J."/>
            <person name="Golyshin P.N."/>
            <person name="Simon M.A."/>
            <person name="Lopez G."/>
            <person name="Yakimov M.M."/>
            <person name="Ferrer M."/>
        </authorList>
    </citation>
    <scope>NUCLEOTIDE SEQUENCE</scope>
</reference>